<sequence>MCTFFNRIVGKMVRTLNNVSELRQTGFGQPSPRHGLSLLWWFAHDCVKIDSNGRMIAECNPKNGAFGFELFHNRESLLPYTDLLYYEVGNLHKARSLPPYVIEKYTGYSDDSNTDRIIVSFDSRLNKFEKIYVTQHSDQKNFEQNRTYCISTDLLKDIKELSREDFLRGRTNRSEQFSISMPPSVQRRQTNTCLSCKCRCALICCSLLFTAIVGGAIALYLYLKPK</sequence>
<gene>
    <name evidence="3" type="primary">LOC113043940</name>
</gene>
<organism evidence="2 3">
    <name type="scientific">Carassius auratus</name>
    <name type="common">Goldfish</name>
    <dbReference type="NCBI Taxonomy" id="7957"/>
    <lineage>
        <taxon>Eukaryota</taxon>
        <taxon>Metazoa</taxon>
        <taxon>Chordata</taxon>
        <taxon>Craniata</taxon>
        <taxon>Vertebrata</taxon>
        <taxon>Euteleostomi</taxon>
        <taxon>Actinopterygii</taxon>
        <taxon>Neopterygii</taxon>
        <taxon>Teleostei</taxon>
        <taxon>Ostariophysi</taxon>
        <taxon>Cypriniformes</taxon>
        <taxon>Cyprinidae</taxon>
        <taxon>Cyprininae</taxon>
        <taxon>Carassius</taxon>
    </lineage>
</organism>
<name>A0A6P6JHX3_CARAU</name>
<dbReference type="RefSeq" id="XP_026059278.1">
    <property type="nucleotide sequence ID" value="XM_026203493.1"/>
</dbReference>
<keyword evidence="1" id="KW-0472">Membrane</keyword>
<dbReference type="KEGG" id="caua:113043940"/>
<accession>A0A6P6JHX3</accession>
<evidence type="ECO:0000256" key="1">
    <source>
        <dbReference type="SAM" id="Phobius"/>
    </source>
</evidence>
<keyword evidence="2" id="KW-1185">Reference proteome</keyword>
<dbReference type="OrthoDB" id="8961033at2759"/>
<dbReference type="PANTHER" id="PTHR38706">
    <property type="entry name" value="SI:CH211-198C19.1-RELATED"/>
    <property type="match status" value="1"/>
</dbReference>
<protein>
    <submittedName>
        <fullName evidence="3">Uncharacterized protein LOC113043940</fullName>
    </submittedName>
</protein>
<keyword evidence="1" id="KW-0812">Transmembrane</keyword>
<feature type="transmembrane region" description="Helical" evidence="1">
    <location>
        <begin position="201"/>
        <end position="223"/>
    </location>
</feature>
<evidence type="ECO:0000313" key="3">
    <source>
        <dbReference type="RefSeq" id="XP_026059278.1"/>
    </source>
</evidence>
<dbReference type="Proteomes" id="UP000515129">
    <property type="component" value="Chromosome 26"/>
</dbReference>
<dbReference type="GeneID" id="113043940"/>
<dbReference type="PANTHER" id="PTHR38706:SF2">
    <property type="match status" value="1"/>
</dbReference>
<evidence type="ECO:0000313" key="2">
    <source>
        <dbReference type="Proteomes" id="UP000515129"/>
    </source>
</evidence>
<keyword evidence="1" id="KW-1133">Transmembrane helix</keyword>
<proteinExistence type="predicted"/>
<dbReference type="AlphaFoldDB" id="A0A6P6JHX3"/>
<reference evidence="3" key="1">
    <citation type="submission" date="2025-08" db="UniProtKB">
        <authorList>
            <consortium name="RefSeq"/>
        </authorList>
    </citation>
    <scope>IDENTIFICATION</scope>
    <source>
        <strain evidence="3">Wakin</strain>
        <tissue evidence="3">Muscle</tissue>
    </source>
</reference>